<evidence type="ECO:0000313" key="1">
    <source>
        <dbReference type="EMBL" id="SDB24115.1"/>
    </source>
</evidence>
<organism evidence="1 2">
    <name type="scientific">Pseudidiomarina indica</name>
    <dbReference type="NCBI Taxonomy" id="1159017"/>
    <lineage>
        <taxon>Bacteria</taxon>
        <taxon>Pseudomonadati</taxon>
        <taxon>Pseudomonadota</taxon>
        <taxon>Gammaproteobacteria</taxon>
        <taxon>Alteromonadales</taxon>
        <taxon>Idiomarinaceae</taxon>
        <taxon>Pseudidiomarina</taxon>
    </lineage>
</organism>
<dbReference type="Proteomes" id="UP000199626">
    <property type="component" value="Unassembled WGS sequence"/>
</dbReference>
<keyword evidence="2" id="KW-1185">Reference proteome</keyword>
<accession>A0A1G6BU23</accession>
<evidence type="ECO:0000313" key="2">
    <source>
        <dbReference type="Proteomes" id="UP000199626"/>
    </source>
</evidence>
<proteinExistence type="predicted"/>
<dbReference type="AlphaFoldDB" id="A0A1G6BU23"/>
<name>A0A1G6BU23_9GAMM</name>
<dbReference type="EMBL" id="FMXN01000004">
    <property type="protein sequence ID" value="SDB24115.1"/>
    <property type="molecule type" value="Genomic_DNA"/>
</dbReference>
<gene>
    <name evidence="1" type="ORF">SAMN02927930_00927</name>
</gene>
<sequence>MQKPQQLLYNYHRQLWKLILSTTIGGYCVLRQFSRIELEDYHN</sequence>
<reference evidence="2" key="1">
    <citation type="submission" date="2016-10" db="EMBL/GenBank/DDBJ databases">
        <authorList>
            <person name="Varghese N."/>
            <person name="Submissions S."/>
        </authorList>
    </citation>
    <scope>NUCLEOTIDE SEQUENCE [LARGE SCALE GENOMIC DNA]</scope>
    <source>
        <strain evidence="2">CGMCC 1.10824</strain>
    </source>
</reference>
<protein>
    <submittedName>
        <fullName evidence="1">Uncharacterized protein</fullName>
    </submittedName>
</protein>